<evidence type="ECO:0000313" key="7">
    <source>
        <dbReference type="Proteomes" id="UP001732720"/>
    </source>
</evidence>
<feature type="transmembrane region" description="Helical" evidence="5">
    <location>
        <begin position="350"/>
        <end position="372"/>
    </location>
</feature>
<feature type="transmembrane region" description="Helical" evidence="5">
    <location>
        <begin position="466"/>
        <end position="492"/>
    </location>
</feature>
<evidence type="ECO:0000256" key="4">
    <source>
        <dbReference type="ARBA" id="ARBA00023136"/>
    </source>
</evidence>
<feature type="transmembrane region" description="Helical" evidence="5">
    <location>
        <begin position="378"/>
        <end position="398"/>
    </location>
</feature>
<dbReference type="Pfam" id="PF00083">
    <property type="entry name" value="Sugar_tr"/>
    <property type="match status" value="1"/>
</dbReference>
<feature type="transmembrane region" description="Helical" evidence="5">
    <location>
        <begin position="147"/>
        <end position="167"/>
    </location>
</feature>
<dbReference type="Gene3D" id="1.20.1250.20">
    <property type="entry name" value="MFS general substrate transporter like domains"/>
    <property type="match status" value="1"/>
</dbReference>
<dbReference type="InterPro" id="IPR036259">
    <property type="entry name" value="MFS_trans_sf"/>
</dbReference>
<gene>
    <name evidence="8" type="primary">LOC109702692</name>
</gene>
<dbReference type="FunFam" id="1.20.1250.20:FF:000023">
    <property type="entry name" value="Solute carrier family 22 member 6"/>
    <property type="match status" value="1"/>
</dbReference>
<evidence type="ECO:0000256" key="1">
    <source>
        <dbReference type="ARBA" id="ARBA00004141"/>
    </source>
</evidence>
<evidence type="ECO:0000256" key="5">
    <source>
        <dbReference type="SAM" id="Phobius"/>
    </source>
</evidence>
<feature type="transmembrane region" description="Helical" evidence="5">
    <location>
        <begin position="204"/>
        <end position="222"/>
    </location>
</feature>
<dbReference type="GeneID" id="109702692"/>
<dbReference type="GO" id="GO:0022857">
    <property type="term" value="F:transmembrane transporter activity"/>
    <property type="evidence" value="ECO:0007669"/>
    <property type="project" value="InterPro"/>
</dbReference>
<dbReference type="CDD" id="cd17374">
    <property type="entry name" value="MFS_OAT"/>
    <property type="match status" value="1"/>
</dbReference>
<feature type="transmembrane region" description="Helical" evidence="5">
    <location>
        <begin position="234"/>
        <end position="255"/>
    </location>
</feature>
<sequence length="552" mass="61543">MAFQELLNEVGSLGRFQIIHMVILTICNLIVHPHVILENFTAAIPGHRCWVHILDNDTVSDNHTGILSQEALLKISIPLDSNLRPEKCRRFIHPQWQLLHLNRTFSSMSEPDTEPCLDGWVYDKSSFLSTTVTEWGLVCDSQSLNPMAKFLFMAGMLVGNILCGFLTDRLGRRLVMAYCLLQLAIVETGAAFSPTFLVYCLLRFLAGLSTTAIMTNSTILIIEWTKPKFQAMGITLSALASGFGQILLGSLAFVIRDWCTLQLVLSIPVFFLFILTRWLSESARWLIITNKPQKGLKELRRVAHMNGMKNSGVTLTVEAVTSMMKEELEAAQTKPSLAALFRNPHLRKRMFLLCFVRFSTWMFNFGLILHLQHLRMNIFLLQGLLGVLNLPASYVALFVLNQLGRRRGQVLFMPLVGISIFAIVYVPQEMQTLRMVLTVLGGGLSCAAAIASLCHANELLPTVIRATALGIIGIAGSIAAALAPLLMILTTYSEPLPWIIYGVFAILSGLVVLLLPETRNEPLPDSIQDIENEEKGSRQAKQEDTFIKVTQF</sequence>
<proteinExistence type="predicted"/>
<accession>A0A8B7WIT4</accession>
<evidence type="ECO:0000313" key="8">
    <source>
        <dbReference type="RefSeq" id="XP_020043563.1"/>
    </source>
</evidence>
<dbReference type="GO" id="GO:0015711">
    <property type="term" value="P:organic anion transport"/>
    <property type="evidence" value="ECO:0007669"/>
    <property type="project" value="UniProtKB-ARBA"/>
</dbReference>
<dbReference type="OrthoDB" id="2544694at2759"/>
<keyword evidence="2 5" id="KW-0812">Transmembrane</keyword>
<feature type="transmembrane region" description="Helical" evidence="5">
    <location>
        <begin position="174"/>
        <end position="192"/>
    </location>
</feature>
<dbReference type="RefSeq" id="XP_020043563.1">
    <property type="nucleotide sequence ID" value="XM_020187974.1"/>
</dbReference>
<feature type="transmembrane region" description="Helical" evidence="5">
    <location>
        <begin position="261"/>
        <end position="279"/>
    </location>
</feature>
<dbReference type="InterPro" id="IPR020846">
    <property type="entry name" value="MFS_dom"/>
</dbReference>
<feature type="transmembrane region" description="Helical" evidence="5">
    <location>
        <begin position="410"/>
        <end position="427"/>
    </location>
</feature>
<keyword evidence="7" id="KW-1185">Reference proteome</keyword>
<dbReference type="InterPro" id="IPR005828">
    <property type="entry name" value="MFS_sugar_transport-like"/>
</dbReference>
<evidence type="ECO:0000256" key="2">
    <source>
        <dbReference type="ARBA" id="ARBA00022692"/>
    </source>
</evidence>
<feature type="transmembrane region" description="Helical" evidence="5">
    <location>
        <begin position="433"/>
        <end position="454"/>
    </location>
</feature>
<comment type="subcellular location">
    <subcellularLocation>
        <location evidence="1">Membrane</location>
        <topology evidence="1">Multi-pass membrane protein</topology>
    </subcellularLocation>
</comment>
<dbReference type="GO" id="GO:0016020">
    <property type="term" value="C:membrane"/>
    <property type="evidence" value="ECO:0007669"/>
    <property type="project" value="UniProtKB-SubCell"/>
</dbReference>
<dbReference type="SUPFAM" id="SSF103473">
    <property type="entry name" value="MFS general substrate transporter"/>
    <property type="match status" value="1"/>
</dbReference>
<dbReference type="PANTHER" id="PTHR24064">
    <property type="entry name" value="SOLUTE CARRIER FAMILY 22 MEMBER"/>
    <property type="match status" value="1"/>
</dbReference>
<reference evidence="8" key="1">
    <citation type="submission" date="2025-08" db="UniProtKB">
        <authorList>
            <consortium name="RefSeq"/>
        </authorList>
    </citation>
    <scope>IDENTIFICATION</scope>
    <source>
        <tissue evidence="8">Leukocyte</tissue>
    </source>
</reference>
<dbReference type="AlphaFoldDB" id="A0A8B7WIT4"/>
<name>A0A8B7WIT4_CASCN</name>
<protein>
    <submittedName>
        <fullName evidence="8">Organic anion transporter 7-like isoform X1</fullName>
    </submittedName>
    <submittedName>
        <fullName evidence="8">Solute carrier family 22 member 9-like</fullName>
    </submittedName>
</protein>
<dbReference type="RefSeq" id="XP_020043563.1">
    <property type="nucleotide sequence ID" value="XM_020187974.2"/>
</dbReference>
<keyword evidence="3 5" id="KW-1133">Transmembrane helix</keyword>
<dbReference type="Proteomes" id="UP001732720">
    <property type="component" value="Chromosome 1"/>
</dbReference>
<evidence type="ECO:0000259" key="6">
    <source>
        <dbReference type="PROSITE" id="PS50850"/>
    </source>
</evidence>
<dbReference type="KEGG" id="ccan:109702692"/>
<feature type="domain" description="Major facilitator superfamily (MFS) profile" evidence="6">
    <location>
        <begin position="104"/>
        <end position="520"/>
    </location>
</feature>
<keyword evidence="4 5" id="KW-0472">Membrane</keyword>
<feature type="transmembrane region" description="Helical" evidence="5">
    <location>
        <begin position="498"/>
        <end position="515"/>
    </location>
</feature>
<evidence type="ECO:0000256" key="3">
    <source>
        <dbReference type="ARBA" id="ARBA00022989"/>
    </source>
</evidence>
<organism evidence="8">
    <name type="scientific">Castor canadensis</name>
    <name type="common">American beaver</name>
    <dbReference type="NCBI Taxonomy" id="51338"/>
    <lineage>
        <taxon>Eukaryota</taxon>
        <taxon>Metazoa</taxon>
        <taxon>Chordata</taxon>
        <taxon>Craniata</taxon>
        <taxon>Vertebrata</taxon>
        <taxon>Euteleostomi</taxon>
        <taxon>Mammalia</taxon>
        <taxon>Eutheria</taxon>
        <taxon>Euarchontoglires</taxon>
        <taxon>Glires</taxon>
        <taxon>Rodentia</taxon>
        <taxon>Castorimorpha</taxon>
        <taxon>Castoridae</taxon>
        <taxon>Castor</taxon>
    </lineage>
</organism>
<dbReference type="PROSITE" id="PS50850">
    <property type="entry name" value="MFS"/>
    <property type="match status" value="1"/>
</dbReference>